<feature type="transmembrane region" description="Helical" evidence="6">
    <location>
        <begin position="53"/>
        <end position="72"/>
    </location>
</feature>
<gene>
    <name evidence="8" type="ORF">IME_030</name>
</gene>
<dbReference type="GO" id="GO:0016020">
    <property type="term" value="C:membrane"/>
    <property type="evidence" value="ECO:0007669"/>
    <property type="project" value="UniProtKB-SubCell"/>
</dbReference>
<evidence type="ECO:0000256" key="3">
    <source>
        <dbReference type="ARBA" id="ARBA00022989"/>
    </source>
</evidence>
<dbReference type="Proteomes" id="UP000026980">
    <property type="component" value="Segment"/>
</dbReference>
<keyword evidence="9" id="KW-1185">Reference proteome</keyword>
<evidence type="ECO:0000313" key="8">
    <source>
        <dbReference type="EMBL" id="AIA65097.1"/>
    </source>
</evidence>
<dbReference type="InterPro" id="IPR007829">
    <property type="entry name" value="TM2"/>
</dbReference>
<dbReference type="EMBL" id="KJ010489">
    <property type="protein sequence ID" value="AIA65097.1"/>
    <property type="molecule type" value="Genomic_DNA"/>
</dbReference>
<protein>
    <recommendedName>
        <fullName evidence="7">TM2 domain-containing protein</fullName>
    </recommendedName>
</protein>
<sequence length="110" mass="12523">MTKQNTVLETLKKMNTPQEEEKEMTNDQLQNEILKEQLTQLKSMKENSNKPSLTVYLLLALFLGGIGAHDFYVGKPVKGLIKLVFCWTGIPTIISLFNIIGALMNKYDFK</sequence>
<dbReference type="GeneID" id="19686066"/>
<dbReference type="RefSeq" id="YP_009042678.1">
    <property type="nucleotide sequence ID" value="NC_024356.1"/>
</dbReference>
<dbReference type="Pfam" id="PF05154">
    <property type="entry name" value="TM2"/>
    <property type="match status" value="1"/>
</dbReference>
<feature type="transmembrane region" description="Helical" evidence="6">
    <location>
        <begin position="84"/>
        <end position="104"/>
    </location>
</feature>
<organism evidence="8 9">
    <name type="scientific">Enterococcus phage IME-EFm1</name>
    <dbReference type="NCBI Taxonomy" id="1445858"/>
    <lineage>
        <taxon>Viruses</taxon>
        <taxon>Duplodnaviria</taxon>
        <taxon>Heunggongvirae</taxon>
        <taxon>Uroviricota</taxon>
        <taxon>Caudoviricetes</taxon>
        <taxon>Efemunavirus</taxon>
        <taxon>Efemunavirus Efm1</taxon>
    </lineage>
</organism>
<reference evidence="8 9" key="1">
    <citation type="journal article" date="2014" name="J. Gen. Virol.">
        <title>Characterization and complete genome sequence analysis of novel bacteriophage IME-EFm1 infecting Enterococcus faecium.</title>
        <authorList>
            <person name="Wang Y."/>
            <person name="Wang W."/>
            <person name="Lv Y."/>
            <person name="Zheng W."/>
            <person name="Mi Z."/>
            <person name="Pei G."/>
            <person name="An X."/>
            <person name="Xu X."/>
            <person name="Han C."/>
            <person name="Liu J."/>
            <person name="Zhou C."/>
            <person name="Tong Y."/>
        </authorList>
    </citation>
    <scope>NUCLEOTIDE SEQUENCE [LARGE SCALE GENOMIC DNA]</scope>
</reference>
<evidence type="ECO:0000259" key="7">
    <source>
        <dbReference type="Pfam" id="PF05154"/>
    </source>
</evidence>
<dbReference type="KEGG" id="vg:19686066"/>
<feature type="region of interest" description="Disordered" evidence="5">
    <location>
        <begin position="1"/>
        <end position="26"/>
    </location>
</feature>
<evidence type="ECO:0000256" key="6">
    <source>
        <dbReference type="SAM" id="Phobius"/>
    </source>
</evidence>
<keyword evidence="3 6" id="KW-1133">Transmembrane helix</keyword>
<keyword evidence="2 6" id="KW-0812">Transmembrane</keyword>
<evidence type="ECO:0000256" key="1">
    <source>
        <dbReference type="ARBA" id="ARBA00004141"/>
    </source>
</evidence>
<evidence type="ECO:0000313" key="9">
    <source>
        <dbReference type="Proteomes" id="UP000026980"/>
    </source>
</evidence>
<proteinExistence type="predicted"/>
<keyword evidence="4 6" id="KW-0472">Membrane</keyword>
<evidence type="ECO:0000256" key="4">
    <source>
        <dbReference type="ARBA" id="ARBA00023136"/>
    </source>
</evidence>
<feature type="compositionally biased region" description="Polar residues" evidence="5">
    <location>
        <begin position="1"/>
        <end position="17"/>
    </location>
</feature>
<accession>A0A060AN66</accession>
<evidence type="ECO:0000256" key="5">
    <source>
        <dbReference type="SAM" id="MobiDB-lite"/>
    </source>
</evidence>
<evidence type="ECO:0000256" key="2">
    <source>
        <dbReference type="ARBA" id="ARBA00022692"/>
    </source>
</evidence>
<name>A0A060AN66_9CAUD</name>
<feature type="domain" description="TM2" evidence="7">
    <location>
        <begin position="52"/>
        <end position="100"/>
    </location>
</feature>
<comment type="subcellular location">
    <subcellularLocation>
        <location evidence="1">Membrane</location>
        <topology evidence="1">Multi-pass membrane protein</topology>
    </subcellularLocation>
</comment>